<dbReference type="InterPro" id="IPR036695">
    <property type="entry name" value="Arg-tRNA-synth_N_sf"/>
</dbReference>
<keyword evidence="3 10" id="KW-0963">Cytoplasm</keyword>
<dbReference type="InterPro" id="IPR009080">
    <property type="entry name" value="tRNAsynth_Ia_anticodon-bd"/>
</dbReference>
<evidence type="ECO:0000256" key="11">
    <source>
        <dbReference type="RuleBase" id="RU363038"/>
    </source>
</evidence>
<comment type="similarity">
    <text evidence="2 10 11">Belongs to the class-I aminoacyl-tRNA synthetase family.</text>
</comment>
<keyword evidence="4 10" id="KW-0436">Ligase</keyword>
<evidence type="ECO:0000256" key="6">
    <source>
        <dbReference type="ARBA" id="ARBA00022840"/>
    </source>
</evidence>
<organism evidence="14 15">
    <name type="scientific">Candidatus Tagabacteria bacterium CG03_land_8_20_14_0_80_41_22</name>
    <dbReference type="NCBI Taxonomy" id="1975020"/>
    <lineage>
        <taxon>Bacteria</taxon>
        <taxon>Candidatus Tagaibacteriota</taxon>
    </lineage>
</organism>
<proteinExistence type="inferred from homology"/>
<dbReference type="SMART" id="SM01016">
    <property type="entry name" value="Arg_tRNA_synt_N"/>
    <property type="match status" value="1"/>
</dbReference>
<dbReference type="Pfam" id="PF03485">
    <property type="entry name" value="Arg_tRNA_synt_N"/>
    <property type="match status" value="1"/>
</dbReference>
<evidence type="ECO:0000259" key="13">
    <source>
        <dbReference type="SMART" id="SM01016"/>
    </source>
</evidence>
<dbReference type="SUPFAM" id="SSF47323">
    <property type="entry name" value="Anticodon-binding domain of a subclass of class I aminoacyl-tRNA synthetases"/>
    <property type="match status" value="1"/>
</dbReference>
<comment type="subcellular location">
    <subcellularLocation>
        <location evidence="1 10">Cytoplasm</location>
    </subcellularLocation>
</comment>
<dbReference type="Gene3D" id="1.10.730.10">
    <property type="entry name" value="Isoleucyl-tRNA Synthetase, Domain 1"/>
    <property type="match status" value="1"/>
</dbReference>
<dbReference type="PANTHER" id="PTHR11956:SF5">
    <property type="entry name" value="ARGININE--TRNA LIGASE, CYTOPLASMIC"/>
    <property type="match status" value="1"/>
</dbReference>
<name>A0A2M7B8U7_9BACT</name>
<feature type="domain" description="Arginyl tRNA synthetase N-terminal" evidence="13">
    <location>
        <begin position="4"/>
        <end position="89"/>
    </location>
</feature>
<dbReference type="GO" id="GO:0004814">
    <property type="term" value="F:arginine-tRNA ligase activity"/>
    <property type="evidence" value="ECO:0007669"/>
    <property type="project" value="UniProtKB-UniRule"/>
</dbReference>
<evidence type="ECO:0000256" key="5">
    <source>
        <dbReference type="ARBA" id="ARBA00022741"/>
    </source>
</evidence>
<dbReference type="PROSITE" id="PS00178">
    <property type="entry name" value="AA_TRNA_LIGASE_I"/>
    <property type="match status" value="1"/>
</dbReference>
<dbReference type="InterPro" id="IPR008909">
    <property type="entry name" value="DALR_anticod-bd"/>
</dbReference>
<dbReference type="PANTHER" id="PTHR11956">
    <property type="entry name" value="ARGINYL-TRNA SYNTHETASE"/>
    <property type="match status" value="1"/>
</dbReference>
<evidence type="ECO:0000256" key="3">
    <source>
        <dbReference type="ARBA" id="ARBA00022490"/>
    </source>
</evidence>
<dbReference type="Proteomes" id="UP000228561">
    <property type="component" value="Unassembled WGS sequence"/>
</dbReference>
<reference evidence="15" key="1">
    <citation type="submission" date="2017-09" db="EMBL/GenBank/DDBJ databases">
        <title>Depth-based differentiation of microbial function through sediment-hosted aquifers and enrichment of novel symbionts in the deep terrestrial subsurface.</title>
        <authorList>
            <person name="Probst A.J."/>
            <person name="Ladd B."/>
            <person name="Jarett J.K."/>
            <person name="Geller-Mcgrath D.E."/>
            <person name="Sieber C.M.K."/>
            <person name="Emerson J.B."/>
            <person name="Anantharaman K."/>
            <person name="Thomas B.C."/>
            <person name="Malmstrom R."/>
            <person name="Stieglmeier M."/>
            <person name="Klingl A."/>
            <person name="Woyke T."/>
            <person name="Ryan C.M."/>
            <person name="Banfield J.F."/>
        </authorList>
    </citation>
    <scope>NUCLEOTIDE SEQUENCE [LARGE SCALE GENOMIC DNA]</scope>
</reference>
<dbReference type="Gene3D" id="3.40.50.620">
    <property type="entry name" value="HUPs"/>
    <property type="match status" value="1"/>
</dbReference>
<dbReference type="SMART" id="SM00836">
    <property type="entry name" value="DALR_1"/>
    <property type="match status" value="1"/>
</dbReference>
<evidence type="ECO:0000313" key="14">
    <source>
        <dbReference type="EMBL" id="PIU99521.1"/>
    </source>
</evidence>
<sequence>MIRDVLSGEINKAIKILYPNIVYQVTVVRTSNSEFGDYSFAAMDLTSRVGQNPRQIAEEIRKKLMDSGNFNKYVAKTEIAGPGFLNFWLSDESLIKELVDLTKNSGRSFLLNRGKKEKISLDYLDANPTGPVHLGHARSGFYGDALSNILEFYGHKISREFYVNNAKSSKQIQSLGKTALSVVEGGQGEEYKHEQLLEILKKPEVQKKLKKMEDPKEAGFYIAGLIQKENESFLKKIAKIKFDIFFAEEKVYSSSKVKEIIEKLKKASVAYEKDGALWFKSAQYGDTEDRVLIRSTGEPTYFVPDIYYHLDRLIKRKNDKIINIFGADHYGAIARVKGALAALGIDTEKIVYLLVQMVRLIKGGEELKMQKRKGVFVTLEELIKDVGLDVVRFFFLMRSLDTHMDFDLDLAKERSKKNPVYYAQYAHARACSILRKGSIRHQVNFEFLIPKIFASRKFCAPTPRIQNLSGGFERNLILKLIQFPEIIEDIVEDYQVHRLTTYVYELAKIFTDFYENAPVLKAETKELKKSRLALVMITKKILNQALNLMGISAPEKMSIFDIKCRKLT</sequence>
<dbReference type="InterPro" id="IPR001412">
    <property type="entry name" value="aa-tRNA-synth_I_CS"/>
</dbReference>
<keyword evidence="8 10" id="KW-0030">Aminoacyl-tRNA synthetase</keyword>
<evidence type="ECO:0000313" key="15">
    <source>
        <dbReference type="Proteomes" id="UP000228561"/>
    </source>
</evidence>
<dbReference type="GO" id="GO:0005524">
    <property type="term" value="F:ATP binding"/>
    <property type="evidence" value="ECO:0007669"/>
    <property type="project" value="UniProtKB-UniRule"/>
</dbReference>
<comment type="subunit">
    <text evidence="10">Monomer.</text>
</comment>
<dbReference type="Pfam" id="PF00750">
    <property type="entry name" value="tRNA-synt_1d"/>
    <property type="match status" value="1"/>
</dbReference>
<dbReference type="InterPro" id="IPR035684">
    <property type="entry name" value="ArgRS_core"/>
</dbReference>
<evidence type="ECO:0000256" key="9">
    <source>
        <dbReference type="ARBA" id="ARBA00049339"/>
    </source>
</evidence>
<protein>
    <recommendedName>
        <fullName evidence="10">Arginine--tRNA ligase</fullName>
        <ecNumber evidence="10">6.1.1.19</ecNumber>
    </recommendedName>
    <alternativeName>
        <fullName evidence="10">Arginyl-tRNA synthetase</fullName>
        <shortName evidence="10">ArgRS</shortName>
    </alternativeName>
</protein>
<evidence type="ECO:0000256" key="2">
    <source>
        <dbReference type="ARBA" id="ARBA00005594"/>
    </source>
</evidence>
<dbReference type="GO" id="GO:0006420">
    <property type="term" value="P:arginyl-tRNA aminoacylation"/>
    <property type="evidence" value="ECO:0007669"/>
    <property type="project" value="UniProtKB-UniRule"/>
</dbReference>
<dbReference type="SUPFAM" id="SSF55190">
    <property type="entry name" value="Arginyl-tRNA synthetase (ArgRS), N-terminal 'additional' domain"/>
    <property type="match status" value="1"/>
</dbReference>
<dbReference type="PRINTS" id="PR01038">
    <property type="entry name" value="TRNASYNTHARG"/>
</dbReference>
<dbReference type="HAMAP" id="MF_00123">
    <property type="entry name" value="Arg_tRNA_synth"/>
    <property type="match status" value="1"/>
</dbReference>
<dbReference type="InterPro" id="IPR014729">
    <property type="entry name" value="Rossmann-like_a/b/a_fold"/>
</dbReference>
<dbReference type="EMBL" id="PEVG01000023">
    <property type="protein sequence ID" value="PIU99521.1"/>
    <property type="molecule type" value="Genomic_DNA"/>
</dbReference>
<dbReference type="InterPro" id="IPR005148">
    <property type="entry name" value="Arg-tRNA-synth_N"/>
</dbReference>
<dbReference type="EC" id="6.1.1.19" evidence="10"/>
<evidence type="ECO:0000256" key="4">
    <source>
        <dbReference type="ARBA" id="ARBA00022598"/>
    </source>
</evidence>
<evidence type="ECO:0000256" key="8">
    <source>
        <dbReference type="ARBA" id="ARBA00023146"/>
    </source>
</evidence>
<dbReference type="FunFam" id="1.10.730.10:FF:000008">
    <property type="entry name" value="Arginine--tRNA ligase"/>
    <property type="match status" value="1"/>
</dbReference>
<dbReference type="SUPFAM" id="SSF52374">
    <property type="entry name" value="Nucleotidylyl transferase"/>
    <property type="match status" value="1"/>
</dbReference>
<feature type="short sequence motif" description="'HIGH' region" evidence="10">
    <location>
        <begin position="126"/>
        <end position="136"/>
    </location>
</feature>
<comment type="caution">
    <text evidence="14">The sequence shown here is derived from an EMBL/GenBank/DDBJ whole genome shotgun (WGS) entry which is preliminary data.</text>
</comment>
<dbReference type="NCBIfam" id="TIGR00456">
    <property type="entry name" value="argS"/>
    <property type="match status" value="1"/>
</dbReference>
<feature type="domain" description="DALR anticodon binding" evidence="12">
    <location>
        <begin position="423"/>
        <end position="557"/>
    </location>
</feature>
<evidence type="ECO:0000259" key="12">
    <source>
        <dbReference type="SMART" id="SM00836"/>
    </source>
</evidence>
<keyword evidence="7 10" id="KW-0648">Protein biosynthesis</keyword>
<evidence type="ECO:0000256" key="10">
    <source>
        <dbReference type="HAMAP-Rule" id="MF_00123"/>
    </source>
</evidence>
<dbReference type="Gene3D" id="3.30.1360.70">
    <property type="entry name" value="Arginyl tRNA synthetase N-terminal domain"/>
    <property type="match status" value="1"/>
</dbReference>
<accession>A0A2M7B8U7</accession>
<keyword evidence="5 10" id="KW-0547">Nucleotide-binding</keyword>
<dbReference type="GO" id="GO:0005737">
    <property type="term" value="C:cytoplasm"/>
    <property type="evidence" value="ECO:0007669"/>
    <property type="project" value="UniProtKB-SubCell"/>
</dbReference>
<evidence type="ECO:0000256" key="1">
    <source>
        <dbReference type="ARBA" id="ARBA00004496"/>
    </source>
</evidence>
<keyword evidence="6 10" id="KW-0067">ATP-binding</keyword>
<evidence type="ECO:0000256" key="7">
    <source>
        <dbReference type="ARBA" id="ARBA00022917"/>
    </source>
</evidence>
<dbReference type="Pfam" id="PF05746">
    <property type="entry name" value="DALR_1"/>
    <property type="match status" value="1"/>
</dbReference>
<comment type="catalytic activity">
    <reaction evidence="9 10">
        <text>tRNA(Arg) + L-arginine + ATP = L-arginyl-tRNA(Arg) + AMP + diphosphate</text>
        <dbReference type="Rhea" id="RHEA:20301"/>
        <dbReference type="Rhea" id="RHEA-COMP:9658"/>
        <dbReference type="Rhea" id="RHEA-COMP:9673"/>
        <dbReference type="ChEBI" id="CHEBI:30616"/>
        <dbReference type="ChEBI" id="CHEBI:32682"/>
        <dbReference type="ChEBI" id="CHEBI:33019"/>
        <dbReference type="ChEBI" id="CHEBI:78442"/>
        <dbReference type="ChEBI" id="CHEBI:78513"/>
        <dbReference type="ChEBI" id="CHEBI:456215"/>
        <dbReference type="EC" id="6.1.1.19"/>
    </reaction>
</comment>
<dbReference type="AlphaFoldDB" id="A0A2M7B8U7"/>
<gene>
    <name evidence="10" type="primary">argS</name>
    <name evidence="14" type="ORF">COS58_01980</name>
</gene>
<dbReference type="InterPro" id="IPR001278">
    <property type="entry name" value="Arg-tRNA-ligase"/>
</dbReference>